<dbReference type="PANTHER" id="PTHR31157">
    <property type="entry name" value="SCP DOMAIN-CONTAINING PROTEIN"/>
    <property type="match status" value="1"/>
</dbReference>
<dbReference type="Proteomes" id="UP000606499">
    <property type="component" value="Unassembled WGS sequence"/>
</dbReference>
<evidence type="ECO:0000313" key="4">
    <source>
        <dbReference type="EMBL" id="MBC5724754.1"/>
    </source>
</evidence>
<dbReference type="InterPro" id="IPR014044">
    <property type="entry name" value="CAP_dom"/>
</dbReference>
<keyword evidence="2" id="KW-0732">Signal</keyword>
<dbReference type="EMBL" id="JACOPL010000003">
    <property type="protein sequence ID" value="MBC5724754.1"/>
    <property type="molecule type" value="Genomic_DNA"/>
</dbReference>
<accession>A0A923RVB2</accession>
<organism evidence="4 5">
    <name type="scientific">Agathobaculum faecis</name>
    <dbReference type="NCBI Taxonomy" id="2763013"/>
    <lineage>
        <taxon>Bacteria</taxon>
        <taxon>Bacillati</taxon>
        <taxon>Bacillota</taxon>
        <taxon>Clostridia</taxon>
        <taxon>Eubacteriales</taxon>
        <taxon>Butyricicoccaceae</taxon>
        <taxon>Agathobaculum</taxon>
    </lineage>
</organism>
<feature type="signal peptide" evidence="2">
    <location>
        <begin position="1"/>
        <end position="23"/>
    </location>
</feature>
<keyword evidence="5" id="KW-1185">Reference proteome</keyword>
<feature type="region of interest" description="Disordered" evidence="1">
    <location>
        <begin position="63"/>
        <end position="148"/>
    </location>
</feature>
<comment type="caution">
    <text evidence="4">The sequence shown here is derived from an EMBL/GenBank/DDBJ whole genome shotgun (WGS) entry which is preliminary data.</text>
</comment>
<reference evidence="4" key="1">
    <citation type="submission" date="2020-08" db="EMBL/GenBank/DDBJ databases">
        <title>Genome public.</title>
        <authorList>
            <person name="Liu C."/>
            <person name="Sun Q."/>
        </authorList>
    </citation>
    <scope>NUCLEOTIDE SEQUENCE</scope>
    <source>
        <strain evidence="4">NSJ-28</strain>
    </source>
</reference>
<protein>
    <submittedName>
        <fullName evidence="4">CAP domain-containing protein</fullName>
    </submittedName>
</protein>
<evidence type="ECO:0000256" key="1">
    <source>
        <dbReference type="SAM" id="MobiDB-lite"/>
    </source>
</evidence>
<evidence type="ECO:0000259" key="3">
    <source>
        <dbReference type="Pfam" id="PF00188"/>
    </source>
</evidence>
<dbReference type="InterPro" id="IPR035940">
    <property type="entry name" value="CAP_sf"/>
</dbReference>
<dbReference type="Pfam" id="PF00188">
    <property type="entry name" value="CAP"/>
    <property type="match status" value="1"/>
</dbReference>
<dbReference type="CDD" id="cd05379">
    <property type="entry name" value="CAP_bacterial"/>
    <property type="match status" value="1"/>
</dbReference>
<feature type="chain" id="PRO_5037595559" evidence="2">
    <location>
        <begin position="24"/>
        <end position="270"/>
    </location>
</feature>
<evidence type="ECO:0000256" key="2">
    <source>
        <dbReference type="SAM" id="SignalP"/>
    </source>
</evidence>
<feature type="domain" description="SCP" evidence="3">
    <location>
        <begin position="156"/>
        <end position="268"/>
    </location>
</feature>
<dbReference type="Gene3D" id="3.40.33.10">
    <property type="entry name" value="CAP"/>
    <property type="match status" value="1"/>
</dbReference>
<dbReference type="AlphaFoldDB" id="A0A923RVB2"/>
<name>A0A923RVB2_9FIRM</name>
<gene>
    <name evidence="4" type="ORF">H8S45_04670</name>
</gene>
<evidence type="ECO:0000313" key="5">
    <source>
        <dbReference type="Proteomes" id="UP000606499"/>
    </source>
</evidence>
<sequence length="270" mass="29115">MQFKKIVPLALALTISTTAAAGAANLDMSKFYNPTIFASQSQRQLLQRLCDRFDISFCGQQVNCPVVKPDNKPEQTPDETPDQQPEETPEQTPEDTPGEELPDQTPDDEPENQPDDQPGQLPDNNRPEGTPDNDTEQTPDGDTGSSQGSFASQVVALVNAERAKEGLSPLTIDARVQQAAQVRAQESAQSFSHTRPNGSSFSTALTEAGVSYRGAGENIAYGQSTPQAVVTAWMNSSGHRANIMSKNFTTIGVGYSVVGGTPYWAQLFTY</sequence>
<feature type="compositionally biased region" description="Acidic residues" evidence="1">
    <location>
        <begin position="76"/>
        <end position="114"/>
    </location>
</feature>
<dbReference type="PANTHER" id="PTHR31157:SF1">
    <property type="entry name" value="SCP DOMAIN-CONTAINING PROTEIN"/>
    <property type="match status" value="1"/>
</dbReference>
<proteinExistence type="predicted"/>
<dbReference type="SUPFAM" id="SSF55797">
    <property type="entry name" value="PR-1-like"/>
    <property type="match status" value="1"/>
</dbReference>
<dbReference type="RefSeq" id="WP_147573877.1">
    <property type="nucleotide sequence ID" value="NZ_JACOPL010000003.1"/>
</dbReference>